<reference evidence="2" key="1">
    <citation type="submission" date="2025-08" db="UniProtKB">
        <authorList>
            <consortium name="RefSeq"/>
        </authorList>
    </citation>
    <scope>IDENTIFICATION</scope>
    <source>
        <strain evidence="2">11010-0011.00</strain>
        <tissue evidence="2">Whole body</tissue>
    </source>
</reference>
<dbReference type="OrthoDB" id="7850102at2759"/>
<name>A0A6J2UGZ3_DROLE</name>
<proteinExistence type="predicted"/>
<keyword evidence="1" id="KW-1185">Reference proteome</keyword>
<accession>A0A6J2UGZ3</accession>
<protein>
    <submittedName>
        <fullName evidence="2">Uncharacterized protein LOC115633136</fullName>
    </submittedName>
</protein>
<organism evidence="1 2">
    <name type="scientific">Drosophila lebanonensis</name>
    <name type="common">Fruit fly</name>
    <name type="synonym">Scaptodrosophila lebanonensis</name>
    <dbReference type="NCBI Taxonomy" id="7225"/>
    <lineage>
        <taxon>Eukaryota</taxon>
        <taxon>Metazoa</taxon>
        <taxon>Ecdysozoa</taxon>
        <taxon>Arthropoda</taxon>
        <taxon>Hexapoda</taxon>
        <taxon>Insecta</taxon>
        <taxon>Pterygota</taxon>
        <taxon>Neoptera</taxon>
        <taxon>Endopterygota</taxon>
        <taxon>Diptera</taxon>
        <taxon>Brachycera</taxon>
        <taxon>Muscomorpha</taxon>
        <taxon>Ephydroidea</taxon>
        <taxon>Drosophilidae</taxon>
        <taxon>Scaptodrosophila</taxon>
    </lineage>
</organism>
<dbReference type="AlphaFoldDB" id="A0A6J2UGZ3"/>
<sequence length="434" mass="50928">MCDPSESALDRHFESQVRILEDIYALKIRESDYGMSQRWLQVFQEAPGSEKYARNCLMLLMYSQLRELGRLGRPFTDMHNLSRQLEDVLSDFDGKLIDEDMETNASGYGSDTSRLSKAHKAISECDEFSKNVSSLKERLEGGVDATTPRTTTEMVIKGNDEFKRRTQENEELLKELDKLHTRSLKNELEYKSKVTEMTDLTEHKRTIDNVSKERSNAMAMSICRSTNEAIERIKLWTGGNDHLDFLATALRYFSADDPQLQAQLEKLDRKLEYQLENIQEQACERREKNVRIIYDQVFREQRDAQKQKDEQFMSERQAWALERQQLQQLLWKRDQRHQQLAQEQLMVIGTSIPRNPQLFGCQCECEQQSFPNCFYRQSSPDPNNCAQCQIERQQQKLRADGKLRKNFLESCDCNYNKPRSELNKGQLQKKSPKW</sequence>
<dbReference type="GeneID" id="115633136"/>
<dbReference type="Proteomes" id="UP000504634">
    <property type="component" value="Unplaced"/>
</dbReference>
<dbReference type="RefSeq" id="XP_030386402.1">
    <property type="nucleotide sequence ID" value="XM_030530542.1"/>
</dbReference>
<evidence type="ECO:0000313" key="1">
    <source>
        <dbReference type="Proteomes" id="UP000504634"/>
    </source>
</evidence>
<evidence type="ECO:0000313" key="2">
    <source>
        <dbReference type="RefSeq" id="XP_030386402.1"/>
    </source>
</evidence>
<gene>
    <name evidence="2" type="primary">LOC115633136</name>
</gene>